<keyword evidence="1" id="KW-0812">Transmembrane</keyword>
<dbReference type="KEGG" id="ppd:Ppro_0760"/>
<protein>
    <recommendedName>
        <fullName evidence="4">DUF2232 domain-containing protein</fullName>
    </recommendedName>
</protein>
<dbReference type="PANTHER" id="PTHR41324">
    <property type="entry name" value="MEMBRANE PROTEIN-RELATED"/>
    <property type="match status" value="1"/>
</dbReference>
<keyword evidence="1" id="KW-0472">Membrane</keyword>
<evidence type="ECO:0008006" key="4">
    <source>
        <dbReference type="Google" id="ProtNLM"/>
    </source>
</evidence>
<sequence>MNENAQAGSVATHLVAAGIGAALSSLLFSLHMLIPPAGLVFGLLAPFPAIFFRLRHGRGTALIITLAATTLLTAGFGFQVGGLYLVQCGVIALLLPELLLAGFGAARSIAWTTAANLVVYLLAALTFMLVSGSDLRELHDLAVREINSNMGQALTIYEKAGVTGDDLVEVKRAMTSAASLLLRLFPALTTLMLMVMSGSSLVLVKRCSARFGFDLKIGEFRDFRNPEPMVWLLILAGFAMLSDIGTITTPALNLLVLLGALYFLQGMAVISSMLLRFGSAGLLRVAFWLLLIAQPYVAALVAAIGVFDLWGDFRTPRKQENL</sequence>
<dbReference type="Proteomes" id="UP000006732">
    <property type="component" value="Chromosome"/>
</dbReference>
<dbReference type="Pfam" id="PF09991">
    <property type="entry name" value="DUF2232"/>
    <property type="match status" value="1"/>
</dbReference>
<accession>A1AM20</accession>
<name>A1AM20_PELPD</name>
<dbReference type="OrthoDB" id="12714at2"/>
<dbReference type="STRING" id="338966.Ppro_0760"/>
<feature type="transmembrane region" description="Helical" evidence="1">
    <location>
        <begin position="84"/>
        <end position="103"/>
    </location>
</feature>
<keyword evidence="1" id="KW-1133">Transmembrane helix</keyword>
<dbReference type="HOGENOM" id="CLU_068641_1_0_7"/>
<feature type="transmembrane region" description="Helical" evidence="1">
    <location>
        <begin position="7"/>
        <end position="27"/>
    </location>
</feature>
<gene>
    <name evidence="2" type="ordered locus">Ppro_0760</name>
</gene>
<proteinExistence type="predicted"/>
<evidence type="ECO:0000256" key="1">
    <source>
        <dbReference type="SAM" id="Phobius"/>
    </source>
</evidence>
<evidence type="ECO:0000313" key="3">
    <source>
        <dbReference type="Proteomes" id="UP000006732"/>
    </source>
</evidence>
<feature type="transmembrane region" description="Helical" evidence="1">
    <location>
        <begin position="229"/>
        <end position="248"/>
    </location>
</feature>
<keyword evidence="3" id="KW-1185">Reference proteome</keyword>
<feature type="transmembrane region" description="Helical" evidence="1">
    <location>
        <begin position="110"/>
        <end position="130"/>
    </location>
</feature>
<dbReference type="eggNOG" id="COG4241">
    <property type="taxonomic scope" value="Bacteria"/>
</dbReference>
<feature type="transmembrane region" description="Helical" evidence="1">
    <location>
        <begin position="59"/>
        <end position="78"/>
    </location>
</feature>
<dbReference type="AlphaFoldDB" id="A1AM20"/>
<dbReference type="RefSeq" id="WP_011734702.1">
    <property type="nucleotide sequence ID" value="NC_008609.1"/>
</dbReference>
<dbReference type="EMBL" id="CP000482">
    <property type="protein sequence ID" value="ABK98390.1"/>
    <property type="molecule type" value="Genomic_DNA"/>
</dbReference>
<feature type="transmembrane region" description="Helical" evidence="1">
    <location>
        <begin position="184"/>
        <end position="204"/>
    </location>
</feature>
<dbReference type="PANTHER" id="PTHR41324:SF1">
    <property type="entry name" value="DUF2232 DOMAIN-CONTAINING PROTEIN"/>
    <property type="match status" value="1"/>
</dbReference>
<dbReference type="InterPro" id="IPR018710">
    <property type="entry name" value="DUF2232"/>
</dbReference>
<feature type="transmembrane region" description="Helical" evidence="1">
    <location>
        <begin position="254"/>
        <end position="275"/>
    </location>
</feature>
<reference evidence="2 3" key="1">
    <citation type="submission" date="2006-10" db="EMBL/GenBank/DDBJ databases">
        <title>Complete sequence of chromosome of Pelobacter propionicus DSM 2379.</title>
        <authorList>
            <consortium name="US DOE Joint Genome Institute"/>
            <person name="Copeland A."/>
            <person name="Lucas S."/>
            <person name="Lapidus A."/>
            <person name="Barry K."/>
            <person name="Detter J.C."/>
            <person name="Glavina del Rio T."/>
            <person name="Hammon N."/>
            <person name="Israni S."/>
            <person name="Dalin E."/>
            <person name="Tice H."/>
            <person name="Pitluck S."/>
            <person name="Saunders E."/>
            <person name="Brettin T."/>
            <person name="Bruce D."/>
            <person name="Han C."/>
            <person name="Tapia R."/>
            <person name="Schmutz J."/>
            <person name="Larimer F."/>
            <person name="Land M."/>
            <person name="Hauser L."/>
            <person name="Kyrpides N."/>
            <person name="Kim E."/>
            <person name="Lovley D."/>
            <person name="Richardson P."/>
        </authorList>
    </citation>
    <scope>NUCLEOTIDE SEQUENCE [LARGE SCALE GENOMIC DNA]</scope>
    <source>
        <strain evidence="3">DSM 2379 / NBRC 103807 / OttBd1</strain>
    </source>
</reference>
<feature type="transmembrane region" description="Helical" evidence="1">
    <location>
        <begin position="33"/>
        <end position="52"/>
    </location>
</feature>
<feature type="transmembrane region" description="Helical" evidence="1">
    <location>
        <begin position="287"/>
        <end position="307"/>
    </location>
</feature>
<organism evidence="2 3">
    <name type="scientific">Pelobacter propionicus (strain DSM 2379 / NBRC 103807 / OttBd1)</name>
    <dbReference type="NCBI Taxonomy" id="338966"/>
    <lineage>
        <taxon>Bacteria</taxon>
        <taxon>Pseudomonadati</taxon>
        <taxon>Thermodesulfobacteriota</taxon>
        <taxon>Desulfuromonadia</taxon>
        <taxon>Desulfuromonadales</taxon>
        <taxon>Desulfuromonadaceae</taxon>
        <taxon>Pelobacter</taxon>
    </lineage>
</organism>
<evidence type="ECO:0000313" key="2">
    <source>
        <dbReference type="EMBL" id="ABK98390.1"/>
    </source>
</evidence>